<evidence type="ECO:0000256" key="2">
    <source>
        <dbReference type="SAM" id="Phobius"/>
    </source>
</evidence>
<organism evidence="3 4">
    <name type="scientific">Cellulomonas xiejunii</name>
    <dbReference type="NCBI Taxonomy" id="2968083"/>
    <lineage>
        <taxon>Bacteria</taxon>
        <taxon>Bacillati</taxon>
        <taxon>Actinomycetota</taxon>
        <taxon>Actinomycetes</taxon>
        <taxon>Micrococcales</taxon>
        <taxon>Cellulomonadaceae</taxon>
        <taxon>Cellulomonas</taxon>
    </lineage>
</organism>
<evidence type="ECO:0008006" key="5">
    <source>
        <dbReference type="Google" id="ProtNLM"/>
    </source>
</evidence>
<accession>A0ABY5KPD0</accession>
<keyword evidence="2" id="KW-1133">Transmembrane helix</keyword>
<feature type="compositionally biased region" description="Low complexity" evidence="1">
    <location>
        <begin position="111"/>
        <end position="121"/>
    </location>
</feature>
<feature type="region of interest" description="Disordered" evidence="1">
    <location>
        <begin position="68"/>
        <end position="144"/>
    </location>
</feature>
<feature type="transmembrane region" description="Helical" evidence="2">
    <location>
        <begin position="155"/>
        <end position="183"/>
    </location>
</feature>
<gene>
    <name evidence="3" type="ORF">NP048_17610</name>
</gene>
<feature type="compositionally biased region" description="Pro residues" evidence="1">
    <location>
        <begin position="98"/>
        <end position="110"/>
    </location>
</feature>
<keyword evidence="2" id="KW-0472">Membrane</keyword>
<evidence type="ECO:0000313" key="4">
    <source>
        <dbReference type="Proteomes" id="UP001316384"/>
    </source>
</evidence>
<evidence type="ECO:0000256" key="1">
    <source>
        <dbReference type="SAM" id="MobiDB-lite"/>
    </source>
</evidence>
<reference evidence="3 4" key="1">
    <citation type="submission" date="2022-07" db="EMBL/GenBank/DDBJ databases">
        <title>Novel species in genus cellulomonas.</title>
        <authorList>
            <person name="Ye L."/>
        </authorList>
    </citation>
    <scope>NUCLEOTIDE SEQUENCE [LARGE SCALE GENOMIC DNA]</scope>
    <source>
        <strain evidence="4">zg-B89</strain>
    </source>
</reference>
<name>A0ABY5KPD0_9CELL</name>
<keyword evidence="4" id="KW-1185">Reference proteome</keyword>
<protein>
    <recommendedName>
        <fullName evidence="5">DUF4190 domain-containing protein</fullName>
    </recommendedName>
</protein>
<dbReference type="Proteomes" id="UP001316384">
    <property type="component" value="Chromosome"/>
</dbReference>
<sequence>MSTGDPTAPGPVPPPPPPPADEPRPVEPFVPPTVPQAPVGTLPGSHGGAAPLYGTSAAARDTAGQGFADPFAVRGADDGVDDAARHHDADAPGGSQPPSGPSPYGTPPPYGTSSPYATPSPHGAPSPYGAPTAGPSPMPGGPGAWPVTHRGTAALVLGLVALVLAWVPFVGVIALPLGIATIVSGARAGSRGRRSPVPSSSGRATGGIALGVVAVLVAVVAQASYAVVGTTTSEGRGSEVVVDGPFGGAAEDGAADGTVDGGTVDDGTVDGGAVDGDAVVPPWEPLTVGEVAFGAEPDEPGTWWYVAVIDNPNPEHRFDSAQLSVEALGADGTLIAADWQYVTAVPGEVAVTGRFRDLGDMAPDRVDVRLPLVQRVAHSPGAGVLTVGELTSRVESWGGVTVEGTVSSTLEEDVDAVRVVVVATAGDGRIVAAARGYAEQLRAGGEAAFDATFFQELPPGTTFTSYASP</sequence>
<proteinExistence type="predicted"/>
<feature type="region of interest" description="Disordered" evidence="1">
    <location>
        <begin position="1"/>
        <end position="53"/>
    </location>
</feature>
<feature type="compositionally biased region" description="Pro residues" evidence="1">
    <location>
        <begin position="8"/>
        <end position="35"/>
    </location>
</feature>
<feature type="transmembrane region" description="Helical" evidence="2">
    <location>
        <begin position="204"/>
        <end position="228"/>
    </location>
</feature>
<dbReference type="EMBL" id="CP101987">
    <property type="protein sequence ID" value="UUI71583.1"/>
    <property type="molecule type" value="Genomic_DNA"/>
</dbReference>
<keyword evidence="2" id="KW-0812">Transmembrane</keyword>
<evidence type="ECO:0000313" key="3">
    <source>
        <dbReference type="EMBL" id="UUI71583.1"/>
    </source>
</evidence>
<dbReference type="RefSeq" id="WP_227578825.1">
    <property type="nucleotide sequence ID" value="NZ_CP101987.1"/>
</dbReference>